<accession>A0A5Q6S3I3</accession>
<evidence type="ECO:0000256" key="5">
    <source>
        <dbReference type="ARBA" id="ARBA00022989"/>
    </source>
</evidence>
<evidence type="ECO:0000259" key="8">
    <source>
        <dbReference type="PROSITE" id="PS50928"/>
    </source>
</evidence>
<comment type="similarity">
    <text evidence="7">Belongs to the binding-protein-dependent transport system permease family.</text>
</comment>
<evidence type="ECO:0000313" key="10">
    <source>
        <dbReference type="Proteomes" id="UP000307768"/>
    </source>
</evidence>
<dbReference type="RefSeq" id="WP_149768127.1">
    <property type="nucleotide sequence ID" value="NZ_VDFQ02000001.1"/>
</dbReference>
<dbReference type="AlphaFoldDB" id="A0A5Q6S3I3"/>
<organism evidence="9 10">
    <name type="scientific">Mumia zhuanghuii</name>
    <dbReference type="NCBI Taxonomy" id="2585211"/>
    <lineage>
        <taxon>Bacteria</taxon>
        <taxon>Bacillati</taxon>
        <taxon>Actinomycetota</taxon>
        <taxon>Actinomycetes</taxon>
        <taxon>Propionibacteriales</taxon>
        <taxon>Nocardioidaceae</taxon>
        <taxon>Mumia</taxon>
    </lineage>
</organism>
<feature type="transmembrane region" description="Helical" evidence="7">
    <location>
        <begin position="221"/>
        <end position="239"/>
    </location>
</feature>
<dbReference type="GO" id="GO:0005886">
    <property type="term" value="C:plasma membrane"/>
    <property type="evidence" value="ECO:0007669"/>
    <property type="project" value="UniProtKB-SubCell"/>
</dbReference>
<name>A0A5Q6S3I3_9ACTN</name>
<reference evidence="9 10" key="1">
    <citation type="submission" date="2019-09" db="EMBL/GenBank/DDBJ databases">
        <title>Mumia zhuanghuii sp. nov. isolated from the intestinal contents of plateau pika (Ochotona curzoniae) in the Qinghai-Tibet plateau of China.</title>
        <authorList>
            <person name="Tian Z."/>
        </authorList>
    </citation>
    <scope>NUCLEOTIDE SEQUENCE [LARGE SCALE GENOMIC DNA]</scope>
    <source>
        <strain evidence="10">350</strain>
    </source>
</reference>
<dbReference type="PANTHER" id="PTHR30151:SF0">
    <property type="entry name" value="ABC TRANSPORTER PERMEASE PROTEIN MJ0413-RELATED"/>
    <property type="match status" value="1"/>
</dbReference>
<keyword evidence="5 7" id="KW-1133">Transmembrane helix</keyword>
<dbReference type="InterPro" id="IPR035906">
    <property type="entry name" value="MetI-like_sf"/>
</dbReference>
<evidence type="ECO:0000256" key="7">
    <source>
        <dbReference type="RuleBase" id="RU363032"/>
    </source>
</evidence>
<gene>
    <name evidence="9" type="ORF">FE697_003375</name>
</gene>
<dbReference type="CDD" id="cd06261">
    <property type="entry name" value="TM_PBP2"/>
    <property type="match status" value="1"/>
</dbReference>
<feature type="transmembrane region" description="Helical" evidence="7">
    <location>
        <begin position="187"/>
        <end position="209"/>
    </location>
</feature>
<keyword evidence="2 7" id="KW-0813">Transport</keyword>
<evidence type="ECO:0000256" key="4">
    <source>
        <dbReference type="ARBA" id="ARBA00022692"/>
    </source>
</evidence>
<dbReference type="Gene3D" id="1.10.3720.10">
    <property type="entry name" value="MetI-like"/>
    <property type="match status" value="1"/>
</dbReference>
<keyword evidence="4 7" id="KW-0812">Transmembrane</keyword>
<keyword evidence="3" id="KW-1003">Cell membrane</keyword>
<feature type="transmembrane region" description="Helical" evidence="7">
    <location>
        <begin position="63"/>
        <end position="84"/>
    </location>
</feature>
<dbReference type="InterPro" id="IPR000515">
    <property type="entry name" value="MetI-like"/>
</dbReference>
<dbReference type="GO" id="GO:0055085">
    <property type="term" value="P:transmembrane transport"/>
    <property type="evidence" value="ECO:0007669"/>
    <property type="project" value="InterPro"/>
</dbReference>
<dbReference type="Proteomes" id="UP000307768">
    <property type="component" value="Unassembled WGS sequence"/>
</dbReference>
<comment type="caution">
    <text evidence="9">The sequence shown here is derived from an EMBL/GenBank/DDBJ whole genome shotgun (WGS) entry which is preliminary data.</text>
</comment>
<feature type="domain" description="ABC transmembrane type-1" evidence="8">
    <location>
        <begin position="56"/>
        <end position="240"/>
    </location>
</feature>
<evidence type="ECO:0000256" key="6">
    <source>
        <dbReference type="ARBA" id="ARBA00023136"/>
    </source>
</evidence>
<sequence>MKVLKSIAYAVTLPALLILLWWVLTIDSTNFYVPKPGELATTFVDTWFGERFREDVMPSVARFAAGTLLAIVLGIAAGVCIGSVRWLRSLLEPMLEFFRAIPPPVLVPILMVLIGINDRMKIAVIVFGAIWPVLLNTIEGVRAVDPVLVDTARTYGLSRWQRLRTLVLPSAAPQIAAGVRQALSIGLILMVISEMFASSSGLGFTIVLFQRSFAVTEMWSGIVLLGLIGVAVSIVFQVCERKILHWYYGQKEVQHGR</sequence>
<proteinExistence type="inferred from homology"/>
<feature type="transmembrane region" description="Helical" evidence="7">
    <location>
        <begin position="96"/>
        <end position="116"/>
    </location>
</feature>
<dbReference type="Pfam" id="PF00528">
    <property type="entry name" value="BPD_transp_1"/>
    <property type="match status" value="1"/>
</dbReference>
<evidence type="ECO:0000256" key="2">
    <source>
        <dbReference type="ARBA" id="ARBA00022448"/>
    </source>
</evidence>
<feature type="transmembrane region" description="Helical" evidence="7">
    <location>
        <begin position="122"/>
        <end position="138"/>
    </location>
</feature>
<dbReference type="EMBL" id="VDFQ02000001">
    <property type="protein sequence ID" value="KAA1424955.1"/>
    <property type="molecule type" value="Genomic_DNA"/>
</dbReference>
<evidence type="ECO:0000256" key="3">
    <source>
        <dbReference type="ARBA" id="ARBA00022475"/>
    </source>
</evidence>
<dbReference type="PROSITE" id="PS50928">
    <property type="entry name" value="ABC_TM1"/>
    <property type="match status" value="1"/>
</dbReference>
<dbReference type="OrthoDB" id="3173654at2"/>
<dbReference type="SUPFAM" id="SSF161098">
    <property type="entry name" value="MetI-like"/>
    <property type="match status" value="1"/>
</dbReference>
<feature type="transmembrane region" description="Helical" evidence="7">
    <location>
        <begin position="7"/>
        <end position="24"/>
    </location>
</feature>
<evidence type="ECO:0000313" key="9">
    <source>
        <dbReference type="EMBL" id="KAA1424955.1"/>
    </source>
</evidence>
<comment type="subcellular location">
    <subcellularLocation>
        <location evidence="1 7">Cell membrane</location>
        <topology evidence="1 7">Multi-pass membrane protein</topology>
    </subcellularLocation>
</comment>
<keyword evidence="6 7" id="KW-0472">Membrane</keyword>
<evidence type="ECO:0000256" key="1">
    <source>
        <dbReference type="ARBA" id="ARBA00004651"/>
    </source>
</evidence>
<protein>
    <submittedName>
        <fullName evidence="9">ABC transporter permease</fullName>
    </submittedName>
</protein>
<dbReference type="PANTHER" id="PTHR30151">
    <property type="entry name" value="ALKANE SULFONATE ABC TRANSPORTER-RELATED, MEMBRANE SUBUNIT"/>
    <property type="match status" value="1"/>
</dbReference>